<dbReference type="PANTHER" id="PTHR36932:SF1">
    <property type="entry name" value="CAPSULAR POLYSACCHARIDE BIOSYNTHESIS PROTEIN"/>
    <property type="match status" value="1"/>
</dbReference>
<dbReference type="STRING" id="1798661.A3D65_04660"/>
<dbReference type="EMBL" id="MHLL01000045">
    <property type="protein sequence ID" value="OGZ08031.1"/>
    <property type="molecule type" value="Genomic_DNA"/>
</dbReference>
<evidence type="ECO:0000313" key="1">
    <source>
        <dbReference type="EMBL" id="OGZ08031.1"/>
    </source>
</evidence>
<proteinExistence type="predicted"/>
<dbReference type="SUPFAM" id="SSF56801">
    <property type="entry name" value="Acetyl-CoA synthetase-like"/>
    <property type="match status" value="1"/>
</dbReference>
<dbReference type="Gene3D" id="3.40.50.12780">
    <property type="entry name" value="N-terminal domain of ligase-like"/>
    <property type="match status" value="1"/>
</dbReference>
<accession>A0A1G2D542</accession>
<comment type="caution">
    <text evidence="1">The sequence shown here is derived from an EMBL/GenBank/DDBJ whole genome shotgun (WGS) entry which is preliminary data.</text>
</comment>
<protein>
    <recommendedName>
        <fullName evidence="3">AMP-dependent synthetase/ligase domain-containing protein</fullName>
    </recommendedName>
</protein>
<reference evidence="1 2" key="1">
    <citation type="journal article" date="2016" name="Nat. Commun.">
        <title>Thousands of microbial genomes shed light on interconnected biogeochemical processes in an aquifer system.</title>
        <authorList>
            <person name="Anantharaman K."/>
            <person name="Brown C.T."/>
            <person name="Hug L.A."/>
            <person name="Sharon I."/>
            <person name="Castelle C.J."/>
            <person name="Probst A.J."/>
            <person name="Thomas B.C."/>
            <person name="Singh A."/>
            <person name="Wilkins M.J."/>
            <person name="Karaoz U."/>
            <person name="Brodie E.L."/>
            <person name="Williams K.H."/>
            <person name="Hubbard S.S."/>
            <person name="Banfield J.F."/>
        </authorList>
    </citation>
    <scope>NUCLEOTIDE SEQUENCE [LARGE SCALE GENOMIC DNA]</scope>
</reference>
<dbReference type="AlphaFoldDB" id="A0A1G2D542"/>
<organism evidence="1 2">
    <name type="scientific">Candidatus Lloydbacteria bacterium RIFCSPHIGHO2_02_FULL_50_13</name>
    <dbReference type="NCBI Taxonomy" id="1798661"/>
    <lineage>
        <taxon>Bacteria</taxon>
        <taxon>Candidatus Lloydiibacteriota</taxon>
    </lineage>
</organism>
<gene>
    <name evidence="1" type="ORF">A3D65_04660</name>
</gene>
<dbReference type="InterPro" id="IPR042099">
    <property type="entry name" value="ANL_N_sf"/>
</dbReference>
<evidence type="ECO:0000313" key="2">
    <source>
        <dbReference type="Proteomes" id="UP000177996"/>
    </source>
</evidence>
<sequence>MDPHISMSIIDSIKGAIARRLFSCSYLPDSLTLWSITGIYDTLGTSIQSYHQKRLRHILQHAVDTTTYWHRVLPATGINVRTITLEQFQRIPILDRETLKHNPDEILANNLRKRSVTTITTSGSSGVPLKIYADDVFLKKRILIHRHYLQKVLHLNGTNNFANLRNRTHTMILGHHVNLLTDDLASEVSWLADNVQAACGPLFNLMNFARRLNKLNIKLNLDFVVSCAEFLSPTDRKYMEKTFNCLVYDQYSNVEVGLMAFECPLRNGFHVNTANIFLEIVDKRGMPVQNGEIGRILVTAFDNRAMPLIRYDTADLGQWMEGVCPCNLKTPRLIFEGRSSNVLKLPHGREYYLKHLMSPLDIKFGEIIEKFQFLQKSREHLILRIIPSAKYKNGDEVAIRKTLIGRMVRARAIDDGGAFDIRIEKVGAIENFPSGKARLFVSAL</sequence>
<dbReference type="Proteomes" id="UP000177996">
    <property type="component" value="Unassembled WGS sequence"/>
</dbReference>
<name>A0A1G2D542_9BACT</name>
<dbReference type="PANTHER" id="PTHR36932">
    <property type="entry name" value="CAPSULAR POLYSACCHARIDE BIOSYNTHESIS PROTEIN"/>
    <property type="match status" value="1"/>
</dbReference>
<dbReference type="InterPro" id="IPR053158">
    <property type="entry name" value="CapK_Type1_Caps_Biosynth"/>
</dbReference>
<evidence type="ECO:0008006" key="3">
    <source>
        <dbReference type="Google" id="ProtNLM"/>
    </source>
</evidence>